<name>A0ABW0F1S8_9HYPH</name>
<comment type="similarity">
    <text evidence="4 19">Belongs to the CobS family.</text>
</comment>
<feature type="transmembrane region" description="Helical" evidence="19">
    <location>
        <begin position="230"/>
        <end position="247"/>
    </location>
</feature>
<accession>A0ABW0F1S8</accession>
<organism evidence="20 21">
    <name type="scientific">Bosea minatitlanensis</name>
    <dbReference type="NCBI Taxonomy" id="128782"/>
    <lineage>
        <taxon>Bacteria</taxon>
        <taxon>Pseudomonadati</taxon>
        <taxon>Pseudomonadota</taxon>
        <taxon>Alphaproteobacteria</taxon>
        <taxon>Hyphomicrobiales</taxon>
        <taxon>Boseaceae</taxon>
        <taxon>Bosea</taxon>
    </lineage>
</organism>
<dbReference type="Proteomes" id="UP001595976">
    <property type="component" value="Unassembled WGS sequence"/>
</dbReference>
<evidence type="ECO:0000256" key="12">
    <source>
        <dbReference type="ARBA" id="ARBA00022989"/>
    </source>
</evidence>
<dbReference type="HAMAP" id="MF_00719">
    <property type="entry name" value="CobS"/>
    <property type="match status" value="1"/>
</dbReference>
<gene>
    <name evidence="19" type="primary">cobS</name>
    <name evidence="20" type="ORF">ACFPK2_07195</name>
</gene>
<evidence type="ECO:0000256" key="19">
    <source>
        <dbReference type="HAMAP-Rule" id="MF_00719"/>
    </source>
</evidence>
<comment type="caution">
    <text evidence="20">The sequence shown here is derived from an EMBL/GenBank/DDBJ whole genome shotgun (WGS) entry which is preliminary data.</text>
</comment>
<comment type="catalytic activity">
    <reaction evidence="17 19">
        <text>alpha-ribazole + adenosylcob(III)inamide-GDP = adenosylcob(III)alamin + GMP + H(+)</text>
        <dbReference type="Rhea" id="RHEA:16049"/>
        <dbReference type="ChEBI" id="CHEBI:10329"/>
        <dbReference type="ChEBI" id="CHEBI:15378"/>
        <dbReference type="ChEBI" id="CHEBI:18408"/>
        <dbReference type="ChEBI" id="CHEBI:58115"/>
        <dbReference type="ChEBI" id="CHEBI:60487"/>
        <dbReference type="EC" id="2.7.8.26"/>
    </reaction>
</comment>
<keyword evidence="8 19" id="KW-0169">Cobalamin biosynthesis</keyword>
<keyword evidence="11 19" id="KW-0460">Magnesium</keyword>
<keyword evidence="13 19" id="KW-0472">Membrane</keyword>
<evidence type="ECO:0000313" key="20">
    <source>
        <dbReference type="EMBL" id="MFC5292773.1"/>
    </source>
</evidence>
<evidence type="ECO:0000256" key="2">
    <source>
        <dbReference type="ARBA" id="ARBA00004651"/>
    </source>
</evidence>
<evidence type="ECO:0000313" key="21">
    <source>
        <dbReference type="Proteomes" id="UP001595976"/>
    </source>
</evidence>
<evidence type="ECO:0000256" key="16">
    <source>
        <dbReference type="ARBA" id="ARBA00032853"/>
    </source>
</evidence>
<dbReference type="InterPro" id="IPR003805">
    <property type="entry name" value="CobS"/>
</dbReference>
<keyword evidence="12 19" id="KW-1133">Transmembrane helix</keyword>
<feature type="transmembrane region" description="Helical" evidence="19">
    <location>
        <begin position="132"/>
        <end position="155"/>
    </location>
</feature>
<comment type="pathway">
    <text evidence="3 19">Cofactor biosynthesis; adenosylcobalamin biosynthesis; adenosylcobalamin from cob(II)yrinate a,c-diamide: step 7/7.</text>
</comment>
<proteinExistence type="inferred from homology"/>
<evidence type="ECO:0000256" key="1">
    <source>
        <dbReference type="ARBA" id="ARBA00001946"/>
    </source>
</evidence>
<evidence type="ECO:0000256" key="7">
    <source>
        <dbReference type="ARBA" id="ARBA00022475"/>
    </source>
</evidence>
<dbReference type="PANTHER" id="PTHR34148">
    <property type="entry name" value="ADENOSYLCOBINAMIDE-GDP RIBAZOLETRANSFERASE"/>
    <property type="match status" value="1"/>
</dbReference>
<keyword evidence="9 19" id="KW-0808">Transferase</keyword>
<evidence type="ECO:0000256" key="14">
    <source>
        <dbReference type="ARBA" id="ARBA00025228"/>
    </source>
</evidence>
<protein>
    <recommendedName>
        <fullName evidence="6 19">Adenosylcobinamide-GDP ribazoletransferase</fullName>
        <ecNumber evidence="5 19">2.7.8.26</ecNumber>
    </recommendedName>
    <alternativeName>
        <fullName evidence="16 19">Cobalamin synthase</fullName>
    </alternativeName>
    <alternativeName>
        <fullName evidence="15 19">Cobalamin-5'-phosphate synthase</fullName>
    </alternativeName>
</protein>
<evidence type="ECO:0000256" key="6">
    <source>
        <dbReference type="ARBA" id="ARBA00015850"/>
    </source>
</evidence>
<evidence type="ECO:0000256" key="8">
    <source>
        <dbReference type="ARBA" id="ARBA00022573"/>
    </source>
</evidence>
<keyword evidence="21" id="KW-1185">Reference proteome</keyword>
<evidence type="ECO:0000256" key="15">
    <source>
        <dbReference type="ARBA" id="ARBA00032605"/>
    </source>
</evidence>
<dbReference type="Pfam" id="PF02654">
    <property type="entry name" value="CobS"/>
    <property type="match status" value="1"/>
</dbReference>
<dbReference type="EC" id="2.7.8.26" evidence="5 19"/>
<comment type="cofactor">
    <cofactor evidence="1 19">
        <name>Mg(2+)</name>
        <dbReference type="ChEBI" id="CHEBI:18420"/>
    </cofactor>
</comment>
<comment type="function">
    <text evidence="14 19">Joins adenosylcobinamide-GDP and alpha-ribazole to generate adenosylcobalamin (Ado-cobalamin). Also synthesizes adenosylcobalamin 5'-phosphate from adenosylcobinamide-GDP and alpha-ribazole 5'-phosphate.</text>
</comment>
<evidence type="ECO:0000256" key="11">
    <source>
        <dbReference type="ARBA" id="ARBA00022842"/>
    </source>
</evidence>
<dbReference type="RefSeq" id="WP_158445639.1">
    <property type="nucleotide sequence ID" value="NZ_JAOAOS010000002.1"/>
</dbReference>
<evidence type="ECO:0000256" key="18">
    <source>
        <dbReference type="ARBA" id="ARBA00049504"/>
    </source>
</evidence>
<feature type="transmembrane region" description="Helical" evidence="19">
    <location>
        <begin position="58"/>
        <end position="82"/>
    </location>
</feature>
<evidence type="ECO:0000256" key="4">
    <source>
        <dbReference type="ARBA" id="ARBA00010561"/>
    </source>
</evidence>
<keyword evidence="7 19" id="KW-1003">Cell membrane</keyword>
<evidence type="ECO:0000256" key="10">
    <source>
        <dbReference type="ARBA" id="ARBA00022692"/>
    </source>
</evidence>
<evidence type="ECO:0000256" key="13">
    <source>
        <dbReference type="ARBA" id="ARBA00023136"/>
    </source>
</evidence>
<keyword evidence="10 19" id="KW-0812">Transmembrane</keyword>
<evidence type="ECO:0000256" key="17">
    <source>
        <dbReference type="ARBA" id="ARBA00048623"/>
    </source>
</evidence>
<sequence>MAEAETSSEATAAERPAWPGWAIATAICIRFYSRLPVPRLPGEGDLHGVPDFRTVPRALPFAALIIALPAALVALAAGLAGLSGTATGALVLAALALSTGAFHEDGLADSADGLFGGHTPERRLEIMKDSRIGSYGTMALGLSLLLRASLIATILDRSNAWGAAAAVLAAAPWSRAEGLLLLATQPPARSIGAAAAVGRPGLATARIALALSLVLAAGLCLAAHLPLAGLLLGFALAHGAAAALARLARRLIGGQTGDILGAAQQFAEIAVYLGLALTLGWAGR</sequence>
<feature type="transmembrane region" description="Helical" evidence="19">
    <location>
        <begin position="259"/>
        <end position="282"/>
    </location>
</feature>
<evidence type="ECO:0000256" key="9">
    <source>
        <dbReference type="ARBA" id="ARBA00022679"/>
    </source>
</evidence>
<comment type="catalytic activity">
    <reaction evidence="18 19">
        <text>alpha-ribazole 5'-phosphate + adenosylcob(III)inamide-GDP = adenosylcob(III)alamin 5'-phosphate + GMP + H(+)</text>
        <dbReference type="Rhea" id="RHEA:23560"/>
        <dbReference type="ChEBI" id="CHEBI:15378"/>
        <dbReference type="ChEBI" id="CHEBI:57918"/>
        <dbReference type="ChEBI" id="CHEBI:58115"/>
        <dbReference type="ChEBI" id="CHEBI:60487"/>
        <dbReference type="ChEBI" id="CHEBI:60493"/>
        <dbReference type="EC" id="2.7.8.26"/>
    </reaction>
</comment>
<dbReference type="GO" id="GO:0051073">
    <property type="term" value="F:adenosylcobinamide-GDP ribazoletransferase activity"/>
    <property type="evidence" value="ECO:0007669"/>
    <property type="project" value="UniProtKB-EC"/>
</dbReference>
<comment type="subcellular location">
    <subcellularLocation>
        <location evidence="2 19">Cell membrane</location>
        <topology evidence="2 19">Multi-pass membrane protein</topology>
    </subcellularLocation>
</comment>
<evidence type="ECO:0000256" key="3">
    <source>
        <dbReference type="ARBA" id="ARBA00004663"/>
    </source>
</evidence>
<feature type="transmembrane region" description="Helical" evidence="19">
    <location>
        <begin position="203"/>
        <end position="224"/>
    </location>
</feature>
<dbReference type="PANTHER" id="PTHR34148:SF1">
    <property type="entry name" value="ADENOSYLCOBINAMIDE-GDP RIBAZOLETRANSFERASE"/>
    <property type="match status" value="1"/>
</dbReference>
<dbReference type="EMBL" id="JBHSLI010000002">
    <property type="protein sequence ID" value="MFC5292773.1"/>
    <property type="molecule type" value="Genomic_DNA"/>
</dbReference>
<evidence type="ECO:0000256" key="5">
    <source>
        <dbReference type="ARBA" id="ARBA00013200"/>
    </source>
</evidence>
<reference evidence="21" key="1">
    <citation type="journal article" date="2019" name="Int. J. Syst. Evol. Microbiol.">
        <title>The Global Catalogue of Microorganisms (GCM) 10K type strain sequencing project: providing services to taxonomists for standard genome sequencing and annotation.</title>
        <authorList>
            <consortium name="The Broad Institute Genomics Platform"/>
            <consortium name="The Broad Institute Genome Sequencing Center for Infectious Disease"/>
            <person name="Wu L."/>
            <person name="Ma J."/>
        </authorList>
    </citation>
    <scope>NUCLEOTIDE SEQUENCE [LARGE SCALE GENOMIC DNA]</scope>
    <source>
        <strain evidence="21">CGMCC 1.15643</strain>
    </source>
</reference>